<evidence type="ECO:0000313" key="2">
    <source>
        <dbReference type="Proteomes" id="UP000002406"/>
    </source>
</evidence>
<evidence type="ECO:0000313" key="1">
    <source>
        <dbReference type="EMBL" id="ABE67467.1"/>
    </source>
</evidence>
<gene>
    <name evidence="1" type="primary">57</name>
    <name evidence="1" type="ORF">PBI_QYRZULA_57</name>
</gene>
<reference evidence="1 2" key="1">
    <citation type="journal article" date="2006" name="PLoS Genet.">
        <title>Exploring the mycobacteriophage metaproteome: phage genomics as an educational platform.</title>
        <authorList>
            <person name="Hatfull G.F."/>
            <person name="Pedulla M.L."/>
            <person name="Jacobs-Sera D."/>
            <person name="Cichon P.M."/>
            <person name="Foley A."/>
            <person name="Ford M.E."/>
            <person name="Gonda R.M."/>
            <person name="Houtz J.M."/>
            <person name="Hryckowian A.J."/>
            <person name="Kelchner V.A."/>
            <person name="Namburi S."/>
            <person name="Pajcini K.V."/>
            <person name="Popovich M.G."/>
            <person name="Schleicher D.T."/>
            <person name="Simanek B.Z."/>
            <person name="Smith A.L."/>
            <person name="Zdanowicz G.M."/>
            <person name="Kumar V."/>
            <person name="Peebles C.L."/>
            <person name="Jacobs W.R.Jr."/>
            <person name="Lawrence J.G."/>
            <person name="Hendrix R.W."/>
        </authorList>
    </citation>
    <scope>NUCLEOTIDE SEQUENCE</scope>
</reference>
<dbReference type="EMBL" id="DQ398048">
    <property type="protein sequence ID" value="ABE67467.1"/>
    <property type="molecule type" value="Genomic_DNA"/>
</dbReference>
<dbReference type="KEGG" id="vg:4157855"/>
<dbReference type="RefSeq" id="YP_655737.1">
    <property type="nucleotide sequence ID" value="NC_008204.1"/>
</dbReference>
<accession>Q19Z29</accession>
<organism evidence="1 2">
    <name type="scientific">Mycobacterium phage Qyrzula</name>
    <dbReference type="NCBI Taxonomy" id="373414"/>
    <lineage>
        <taxon>Viruses</taxon>
        <taxon>Duplodnaviria</taxon>
        <taxon>Heunggongvirae</taxon>
        <taxon>Uroviricota</taxon>
        <taxon>Caudoviricetes</taxon>
        <taxon>Bclasvirinae</taxon>
        <taxon>Rosebushvirus</taxon>
        <taxon>Rosebushvirus godines</taxon>
    </lineage>
</organism>
<protein>
    <submittedName>
        <fullName evidence="1">Uncharacterized protein</fullName>
    </submittedName>
</protein>
<sequence length="372" mass="41429">MRASVDRRCCGSSLTRARDYTLGPQVLSNFACPLTTPVSSYRAHRRRYERREDRCQRTWLSTTIYFPGTIARACARTCARARTGCCGRPPWPWCLPTGEPPATGKARRCRPFSQARRQYRRFAVLSVTMATKKSARQEPMTLAEFDRAVNEHAGSNQAFAATVVALYNVRHEAALVAERRKECFERLKSCFARGERVAADHSGRLLRQTAPGEPKVVRSVPSAVIKKCSPTLWEQAKEPVPYVQCKPPAKWPVVAVEPLPEAPPENAPLAAALDAYEALAPRAKALREMEEELVDRLKKIGANNGWDGLPIEFADGWQVSLARMQYSSDKLARIAPETFAALAVETTQQRAPVVYVAKRGEGLAEDEEDDGE</sequence>
<proteinExistence type="predicted"/>
<name>Q19Z29_9CAUD</name>
<dbReference type="Proteomes" id="UP000002406">
    <property type="component" value="Segment"/>
</dbReference>